<proteinExistence type="predicted"/>
<comment type="caution">
    <text evidence="2">The sequence shown here is derived from an EMBL/GenBank/DDBJ whole genome shotgun (WGS) entry which is preliminary data.</text>
</comment>
<dbReference type="InterPro" id="IPR022742">
    <property type="entry name" value="Hydrolase_4"/>
</dbReference>
<dbReference type="InterPro" id="IPR029058">
    <property type="entry name" value="AB_hydrolase_fold"/>
</dbReference>
<keyword evidence="3" id="KW-1185">Reference proteome</keyword>
<feature type="domain" description="Serine aminopeptidase S33" evidence="1">
    <location>
        <begin position="81"/>
        <end position="184"/>
    </location>
</feature>
<accession>V6Q6D6</accession>
<protein>
    <recommendedName>
        <fullName evidence="1">Serine aminopeptidase S33 domain-containing protein</fullName>
    </recommendedName>
</protein>
<evidence type="ECO:0000313" key="2">
    <source>
        <dbReference type="EMBL" id="EST90684.1"/>
    </source>
</evidence>
<dbReference type="EMBL" id="AYSH01000003">
    <property type="protein sequence ID" value="EST90684.1"/>
    <property type="molecule type" value="Genomic_DNA"/>
</dbReference>
<dbReference type="RefSeq" id="WP_023605579.1">
    <property type="nucleotide sequence ID" value="NZ_AYSH01000003.1"/>
</dbReference>
<dbReference type="PANTHER" id="PTHR43358:SF4">
    <property type="entry name" value="ALPHA_BETA HYDROLASE FOLD-1 DOMAIN-CONTAINING PROTEIN"/>
    <property type="match status" value="1"/>
</dbReference>
<organism evidence="2 3">
    <name type="scientific">Vagococcus lutrae LBD1</name>
    <dbReference type="NCBI Taxonomy" id="1408226"/>
    <lineage>
        <taxon>Bacteria</taxon>
        <taxon>Bacillati</taxon>
        <taxon>Bacillota</taxon>
        <taxon>Bacilli</taxon>
        <taxon>Lactobacillales</taxon>
        <taxon>Enterococcaceae</taxon>
        <taxon>Vagococcus</taxon>
    </lineage>
</organism>
<gene>
    <name evidence="2" type="ORF">T233_00222</name>
</gene>
<reference evidence="2 3" key="1">
    <citation type="journal article" date="2013" name="Genome Announc.">
        <title>High-Quality Draft Genome Sequence of Vagococcus lutrae Strain LBD1, Isolated from the Largemouth Bass Micropterus salmoides.</title>
        <authorList>
            <person name="Lebreton F."/>
            <person name="Valentino M.D."/>
            <person name="Duncan L.B."/>
            <person name="Zeng Q."/>
            <person name="Manson McGuire A."/>
            <person name="Earl A.M."/>
            <person name="Gilmore M.S."/>
        </authorList>
    </citation>
    <scope>NUCLEOTIDE SEQUENCE [LARGE SCALE GENOMIC DNA]</scope>
    <source>
        <strain evidence="2 3">LBD1</strain>
    </source>
</reference>
<dbReference type="Proteomes" id="UP000018126">
    <property type="component" value="Unassembled WGS sequence"/>
</dbReference>
<evidence type="ECO:0000313" key="3">
    <source>
        <dbReference type="Proteomes" id="UP000018126"/>
    </source>
</evidence>
<dbReference type="STRING" id="1408226.T233_00222"/>
<dbReference type="eggNOG" id="COG1073">
    <property type="taxonomic scope" value="Bacteria"/>
</dbReference>
<dbReference type="InterPro" id="IPR052920">
    <property type="entry name" value="DNA-binding_regulatory"/>
</dbReference>
<sequence>MKKIGWSAFVVLVVGIIGGLSYAVNYLFNYAIVSGEKDFIKKDNIAQLEKEWQFAPYQTVSLESRDDLTLKARMIKHPEKSDKVAILAHGYMGRGAQMGKYAHFFYELGYDVLVPDNRSHGDSEGQYVGFGWLDRLDYIDWIKAVNESYDKQADMVLFGTSMGAATVMMTSGESLPSQVKAVIADCGYDTVENELTYQLKQKFNLPAFPLIPLTSLYTQYKVGYGFKEASAVKQLAKNQRPLLLIHGDKDDFVPTEMAQTLYEATEGPKELVIIEGAKHAESWDVANKQYKQVVREFLEKYLKP</sequence>
<dbReference type="PATRIC" id="fig|1408226.3.peg.223"/>
<dbReference type="Pfam" id="PF12146">
    <property type="entry name" value="Hydrolase_4"/>
    <property type="match status" value="1"/>
</dbReference>
<name>V6Q6D6_9ENTE</name>
<dbReference type="PANTHER" id="PTHR43358">
    <property type="entry name" value="ALPHA/BETA-HYDROLASE"/>
    <property type="match status" value="1"/>
</dbReference>
<dbReference type="Gene3D" id="3.40.50.1820">
    <property type="entry name" value="alpha/beta hydrolase"/>
    <property type="match status" value="1"/>
</dbReference>
<evidence type="ECO:0000259" key="1">
    <source>
        <dbReference type="Pfam" id="PF12146"/>
    </source>
</evidence>
<dbReference type="SUPFAM" id="SSF53474">
    <property type="entry name" value="alpha/beta-Hydrolases"/>
    <property type="match status" value="1"/>
</dbReference>
<dbReference type="AlphaFoldDB" id="V6Q6D6"/>